<organism evidence="2 3">
    <name type="scientific">Olea europaea subsp. europaea</name>
    <dbReference type="NCBI Taxonomy" id="158383"/>
    <lineage>
        <taxon>Eukaryota</taxon>
        <taxon>Viridiplantae</taxon>
        <taxon>Streptophyta</taxon>
        <taxon>Embryophyta</taxon>
        <taxon>Tracheophyta</taxon>
        <taxon>Spermatophyta</taxon>
        <taxon>Magnoliopsida</taxon>
        <taxon>eudicotyledons</taxon>
        <taxon>Gunneridae</taxon>
        <taxon>Pentapetalae</taxon>
        <taxon>asterids</taxon>
        <taxon>lamiids</taxon>
        <taxon>Lamiales</taxon>
        <taxon>Oleaceae</taxon>
        <taxon>Oleeae</taxon>
        <taxon>Olea</taxon>
    </lineage>
</organism>
<keyword evidence="1" id="KW-1133">Transmembrane helix</keyword>
<name>A0A8S0S9S5_OLEEU</name>
<dbReference type="Gramene" id="OE9A105780T1">
    <property type="protein sequence ID" value="OE9A105780C1"/>
    <property type="gene ID" value="OE9A105780"/>
</dbReference>
<accession>A0A8S0S9S5</accession>
<dbReference type="AlphaFoldDB" id="A0A8S0S9S5"/>
<keyword evidence="1" id="KW-0472">Membrane</keyword>
<reference evidence="2 3" key="1">
    <citation type="submission" date="2019-12" db="EMBL/GenBank/DDBJ databases">
        <authorList>
            <person name="Alioto T."/>
            <person name="Alioto T."/>
            <person name="Gomez Garrido J."/>
        </authorList>
    </citation>
    <scope>NUCLEOTIDE SEQUENCE [LARGE SCALE GENOMIC DNA]</scope>
</reference>
<feature type="transmembrane region" description="Helical" evidence="1">
    <location>
        <begin position="68"/>
        <end position="87"/>
    </location>
</feature>
<evidence type="ECO:0000313" key="3">
    <source>
        <dbReference type="Proteomes" id="UP000594638"/>
    </source>
</evidence>
<comment type="caution">
    <text evidence="2">The sequence shown here is derived from an EMBL/GenBank/DDBJ whole genome shotgun (WGS) entry which is preliminary data.</text>
</comment>
<dbReference type="Proteomes" id="UP000594638">
    <property type="component" value="Unassembled WGS sequence"/>
</dbReference>
<sequence length="153" mass="17467">MGVFCGGFLRDTCDRVADRCFRFFPCLSDPARRSTLCLKVALVTLHLIFPGVLFALDRDLIVRTRENPWYTVIYLLLFVATLAQYFITSGTSPGYLIDAQKAVDERDSLVRRTSVDTHKDNQLRARMAVLLSQWTRTYQAGIIREVMLQLGQS</sequence>
<proteinExistence type="predicted"/>
<dbReference type="EMBL" id="CACTIH010004108">
    <property type="protein sequence ID" value="CAA2989497.1"/>
    <property type="molecule type" value="Genomic_DNA"/>
</dbReference>
<evidence type="ECO:0000313" key="2">
    <source>
        <dbReference type="EMBL" id="CAA2989497.1"/>
    </source>
</evidence>
<gene>
    <name evidence="2" type="ORF">OLEA9_A105780</name>
</gene>
<keyword evidence="3" id="KW-1185">Reference proteome</keyword>
<dbReference type="OrthoDB" id="9909019at2759"/>
<protein>
    <submittedName>
        <fullName evidence="2">Protein S-acyltransferase 10</fullName>
    </submittedName>
</protein>
<feature type="transmembrane region" description="Helical" evidence="1">
    <location>
        <begin position="36"/>
        <end position="56"/>
    </location>
</feature>
<keyword evidence="1" id="KW-0812">Transmembrane</keyword>
<evidence type="ECO:0000256" key="1">
    <source>
        <dbReference type="SAM" id="Phobius"/>
    </source>
</evidence>